<accession>A0AAV7G0Q0</accession>
<comment type="caution">
    <text evidence="2">The sequence shown here is derived from an EMBL/GenBank/DDBJ whole genome shotgun (WGS) entry which is preliminary data.</text>
</comment>
<proteinExistence type="predicted"/>
<feature type="region of interest" description="Disordered" evidence="1">
    <location>
        <begin position="1"/>
        <end position="20"/>
    </location>
</feature>
<dbReference type="Proteomes" id="UP000775213">
    <property type="component" value="Unassembled WGS sequence"/>
</dbReference>
<keyword evidence="3" id="KW-1185">Reference proteome</keyword>
<organism evidence="2 3">
    <name type="scientific">Dendrobium chrysotoxum</name>
    <name type="common">Orchid</name>
    <dbReference type="NCBI Taxonomy" id="161865"/>
    <lineage>
        <taxon>Eukaryota</taxon>
        <taxon>Viridiplantae</taxon>
        <taxon>Streptophyta</taxon>
        <taxon>Embryophyta</taxon>
        <taxon>Tracheophyta</taxon>
        <taxon>Spermatophyta</taxon>
        <taxon>Magnoliopsida</taxon>
        <taxon>Liliopsida</taxon>
        <taxon>Asparagales</taxon>
        <taxon>Orchidaceae</taxon>
        <taxon>Epidendroideae</taxon>
        <taxon>Malaxideae</taxon>
        <taxon>Dendrobiinae</taxon>
        <taxon>Dendrobium</taxon>
    </lineage>
</organism>
<dbReference type="AlphaFoldDB" id="A0AAV7G0Q0"/>
<sequence>MWWSGGATTSGGGPAVVEEEQGGKSDLRSLSFLLRIRVSFQRGEGALFIDFWEWHGPSGLPVVSEPLPPLFDSSFPNIFFGMAMDFTLPLPLSSVVLFESLLLLLWPVFTPPLTNTMLFKDLMSSTVGTESMFSSVMTDLKLPLEPLPISVAPEQPLQVVPGRAALNCSKYRTCTTTQFISSKLVIPELKGEVKKSIERLLVRGGLLRKGLPRIIAKISLMAEGVQVVIHLPRSSWVLCELRVPAAHVSYPSSRRPHGSRRHLVSEPVGSSCFCFLYPVLREQLVKRAKIVRQSQWEQPDVVAPSPGSVSFVGLFVQRWLTASFGDFFPKEQSFIQPSLVCADNWRHHLFRGEQAGFCGFLIGRNNGAGAFVRDRTRNNITFSLLLCANFKTSTARIFSCRVPSAIFSKQLPPNIPSKIKNTEHMTLALEAVATVLLML</sequence>
<gene>
    <name evidence="2" type="ORF">IEQ34_020523</name>
</gene>
<evidence type="ECO:0000256" key="1">
    <source>
        <dbReference type="SAM" id="MobiDB-lite"/>
    </source>
</evidence>
<reference evidence="2 3" key="1">
    <citation type="journal article" date="2021" name="Hortic Res">
        <title>Chromosome-scale assembly of the Dendrobium chrysotoxum genome enhances the understanding of orchid evolution.</title>
        <authorList>
            <person name="Zhang Y."/>
            <person name="Zhang G.Q."/>
            <person name="Zhang D."/>
            <person name="Liu X.D."/>
            <person name="Xu X.Y."/>
            <person name="Sun W.H."/>
            <person name="Yu X."/>
            <person name="Zhu X."/>
            <person name="Wang Z.W."/>
            <person name="Zhao X."/>
            <person name="Zhong W.Y."/>
            <person name="Chen H."/>
            <person name="Yin W.L."/>
            <person name="Huang T."/>
            <person name="Niu S.C."/>
            <person name="Liu Z.J."/>
        </authorList>
    </citation>
    <scope>NUCLEOTIDE SEQUENCE [LARGE SCALE GENOMIC DNA]</scope>
    <source>
        <strain evidence="2">Lindl</strain>
    </source>
</reference>
<evidence type="ECO:0000313" key="3">
    <source>
        <dbReference type="Proteomes" id="UP000775213"/>
    </source>
</evidence>
<protein>
    <submittedName>
        <fullName evidence="2">Uncharacterized protein</fullName>
    </submittedName>
</protein>
<name>A0AAV7G0Q0_DENCH</name>
<evidence type="ECO:0000313" key="2">
    <source>
        <dbReference type="EMBL" id="KAH0449831.1"/>
    </source>
</evidence>
<dbReference type="EMBL" id="JAGFBR010000018">
    <property type="protein sequence ID" value="KAH0449831.1"/>
    <property type="molecule type" value="Genomic_DNA"/>
</dbReference>